<dbReference type="AlphaFoldDB" id="A0A0P1HEU8"/>
<dbReference type="Pfam" id="PF13545">
    <property type="entry name" value="HTH_Crp_2"/>
    <property type="match status" value="1"/>
</dbReference>
<evidence type="ECO:0000313" key="5">
    <source>
        <dbReference type="EMBL" id="CUI02187.1"/>
    </source>
</evidence>
<dbReference type="PROSITE" id="PS50042">
    <property type="entry name" value="CNMP_BINDING_3"/>
    <property type="match status" value="1"/>
</dbReference>
<dbReference type="GO" id="GO:0003700">
    <property type="term" value="F:DNA-binding transcription factor activity"/>
    <property type="evidence" value="ECO:0007669"/>
    <property type="project" value="TreeGrafter"/>
</dbReference>
<dbReference type="InterPro" id="IPR000595">
    <property type="entry name" value="cNMP-bd_dom"/>
</dbReference>
<evidence type="ECO:0000259" key="4">
    <source>
        <dbReference type="PROSITE" id="PS50042"/>
    </source>
</evidence>
<dbReference type="EMBL" id="CYSR01000040">
    <property type="protein sequence ID" value="CUI02187.1"/>
    <property type="molecule type" value="Genomic_DNA"/>
</dbReference>
<dbReference type="InterPro" id="IPR036390">
    <property type="entry name" value="WH_DNA-bd_sf"/>
</dbReference>
<dbReference type="SUPFAM" id="SSF46785">
    <property type="entry name" value="Winged helix' DNA-binding domain"/>
    <property type="match status" value="1"/>
</dbReference>
<dbReference type="STRING" id="1396826.PHA8399_04351"/>
<dbReference type="Gene3D" id="1.10.10.10">
    <property type="entry name" value="Winged helix-like DNA-binding domain superfamily/Winged helix DNA-binding domain"/>
    <property type="match status" value="1"/>
</dbReference>
<dbReference type="PANTHER" id="PTHR24567:SF74">
    <property type="entry name" value="HTH-TYPE TRANSCRIPTIONAL REGULATOR ARCR"/>
    <property type="match status" value="1"/>
</dbReference>
<evidence type="ECO:0000256" key="2">
    <source>
        <dbReference type="ARBA" id="ARBA00023125"/>
    </source>
</evidence>
<keyword evidence="2" id="KW-0238">DNA-binding</keyword>
<dbReference type="GO" id="GO:0005829">
    <property type="term" value="C:cytosol"/>
    <property type="evidence" value="ECO:0007669"/>
    <property type="project" value="TreeGrafter"/>
</dbReference>
<dbReference type="GO" id="GO:0003677">
    <property type="term" value="F:DNA binding"/>
    <property type="evidence" value="ECO:0007669"/>
    <property type="project" value="UniProtKB-KW"/>
</dbReference>
<organism evidence="5 6">
    <name type="scientific">Leisingera aquaemixtae</name>
    <dbReference type="NCBI Taxonomy" id="1396826"/>
    <lineage>
        <taxon>Bacteria</taxon>
        <taxon>Pseudomonadati</taxon>
        <taxon>Pseudomonadota</taxon>
        <taxon>Alphaproteobacteria</taxon>
        <taxon>Rhodobacterales</taxon>
        <taxon>Roseobacteraceae</taxon>
        <taxon>Leisingera</taxon>
    </lineage>
</organism>
<sequence length="278" mass="29403">MHYGKVTATASAGRCRECPVSHLSICAAAGEQAFASFSSRARLAGFRAGETIVPQGEEAGHGGIIVEGAVKIVCITEAGAAYVLQVLQPGEWVGPVFPERPGVAWEAASDVMLCWIALPALETLMQMEPKLSRALLASVTRQLKAQWDWAVLLRSGGTLGRIASWLLREVEGAGAGQGNCSEGAVVVIDLRRRDLASLLDMTVETLCRGLSQLEQRQAIVMLTPKQAAVSNMGVLQQIANGERGAGEGKAAKRVLRSNNSHIVTQSPSAIGEAFFRGA</sequence>
<dbReference type="PANTHER" id="PTHR24567">
    <property type="entry name" value="CRP FAMILY TRANSCRIPTIONAL REGULATORY PROTEIN"/>
    <property type="match status" value="1"/>
</dbReference>
<keyword evidence="1" id="KW-0805">Transcription regulation</keyword>
<reference evidence="5 6" key="1">
    <citation type="submission" date="2015-09" db="EMBL/GenBank/DDBJ databases">
        <authorList>
            <consortium name="Swine Surveillance"/>
        </authorList>
    </citation>
    <scope>NUCLEOTIDE SEQUENCE [LARGE SCALE GENOMIC DNA]</scope>
    <source>
        <strain evidence="5 6">CECT 8399</strain>
    </source>
</reference>
<dbReference type="SUPFAM" id="SSF51206">
    <property type="entry name" value="cAMP-binding domain-like"/>
    <property type="match status" value="1"/>
</dbReference>
<dbReference type="CDD" id="cd00038">
    <property type="entry name" value="CAP_ED"/>
    <property type="match status" value="1"/>
</dbReference>
<keyword evidence="3" id="KW-0804">Transcription</keyword>
<protein>
    <submittedName>
        <fullName evidence="5">Nitrogen fixation regulation protein FixK</fullName>
    </submittedName>
</protein>
<gene>
    <name evidence="5" type="primary">fixK_3</name>
    <name evidence="5" type="ORF">PHA8399_04351</name>
</gene>
<dbReference type="RefSeq" id="WP_082649609.1">
    <property type="nucleotide sequence ID" value="NZ_CYSR01000040.1"/>
</dbReference>
<evidence type="ECO:0000256" key="1">
    <source>
        <dbReference type="ARBA" id="ARBA00023015"/>
    </source>
</evidence>
<dbReference type="Gene3D" id="2.60.120.10">
    <property type="entry name" value="Jelly Rolls"/>
    <property type="match status" value="1"/>
</dbReference>
<dbReference type="InterPro" id="IPR018490">
    <property type="entry name" value="cNMP-bd_dom_sf"/>
</dbReference>
<evidence type="ECO:0000256" key="3">
    <source>
        <dbReference type="ARBA" id="ARBA00023163"/>
    </source>
</evidence>
<dbReference type="InterPro" id="IPR036388">
    <property type="entry name" value="WH-like_DNA-bd_sf"/>
</dbReference>
<dbReference type="InterPro" id="IPR050397">
    <property type="entry name" value="Env_Response_Regulators"/>
</dbReference>
<dbReference type="InterPro" id="IPR014710">
    <property type="entry name" value="RmlC-like_jellyroll"/>
</dbReference>
<name>A0A0P1HEU8_9RHOB</name>
<proteinExistence type="predicted"/>
<accession>A0A0P1HEU8</accession>
<evidence type="ECO:0000313" key="6">
    <source>
        <dbReference type="Proteomes" id="UP000051326"/>
    </source>
</evidence>
<dbReference type="Pfam" id="PF00027">
    <property type="entry name" value="cNMP_binding"/>
    <property type="match status" value="1"/>
</dbReference>
<dbReference type="InterPro" id="IPR012318">
    <property type="entry name" value="HTH_CRP"/>
</dbReference>
<dbReference type="Proteomes" id="UP000051326">
    <property type="component" value="Unassembled WGS sequence"/>
</dbReference>
<feature type="domain" description="Cyclic nucleotide-binding" evidence="4">
    <location>
        <begin position="46"/>
        <end position="96"/>
    </location>
</feature>